<keyword evidence="2" id="KW-1185">Reference proteome</keyword>
<evidence type="ECO:0000313" key="2">
    <source>
        <dbReference type="Proteomes" id="UP000277582"/>
    </source>
</evidence>
<comment type="caution">
    <text evidence="1">The sequence shown here is derived from an EMBL/GenBank/DDBJ whole genome shotgun (WGS) entry which is preliminary data.</text>
</comment>
<name>A0A3R9PGS2_9CREN</name>
<organism evidence="1 2">
    <name type="scientific">Candidatus Methanodesulfokora washburnensis</name>
    <dbReference type="NCBI Taxonomy" id="2478471"/>
    <lineage>
        <taxon>Archaea</taxon>
        <taxon>Thermoproteota</taxon>
        <taxon>Candidatus Korarchaeia</taxon>
        <taxon>Candidatus Korarchaeia incertae sedis</taxon>
        <taxon>Candidatus Methanodesulfokora</taxon>
    </lineage>
</organism>
<sequence>MRRQVEGVPPRRTDRGLIWIPFFELRGRRKIWFDAYFSSFLDKKIRRAALMKKPEGTSIVIPSERDIVLSPCTEDAEKLIHECYAEAIEVIRSERRKLRESIGITRTLESIIIPGRRILEQSRDVAEANWSKAIVEEVFGHDIHLTVERVVWVPFLLEKGKMLRGSDGTEDKAYTGLLELDKTFRDEITKLTGAIAERRKL</sequence>
<proteinExistence type="predicted"/>
<reference evidence="1 2" key="1">
    <citation type="submission" date="2018-10" db="EMBL/GenBank/DDBJ databases">
        <title>Co-occurring genomic capacity for anaerobic methane metabolism and dissimilatory sulfite reduction discovered in the Korarchaeota.</title>
        <authorList>
            <person name="Mckay L.J."/>
            <person name="Dlakic M."/>
            <person name="Fields M.W."/>
            <person name="Delmont T.O."/>
            <person name="Eren A.M."/>
            <person name="Jay Z.J."/>
            <person name="Klingelsmith K.B."/>
            <person name="Rusch D.B."/>
            <person name="Inskeep W.P."/>
        </authorList>
    </citation>
    <scope>NUCLEOTIDE SEQUENCE [LARGE SCALE GENOMIC DNA]</scope>
    <source>
        <strain evidence="1 2">MDKW</strain>
    </source>
</reference>
<dbReference type="EMBL" id="RCOS01000129">
    <property type="protein sequence ID" value="RSN73084.1"/>
    <property type="molecule type" value="Genomic_DNA"/>
</dbReference>
<gene>
    <name evidence="1" type="ORF">D6D85_11355</name>
</gene>
<dbReference type="RefSeq" id="WP_125672074.1">
    <property type="nucleotide sequence ID" value="NZ_RCOS01000129.1"/>
</dbReference>
<protein>
    <submittedName>
        <fullName evidence="1">Uncharacterized protein</fullName>
    </submittedName>
</protein>
<evidence type="ECO:0000313" key="1">
    <source>
        <dbReference type="EMBL" id="RSN73084.1"/>
    </source>
</evidence>
<accession>A0A3R9PGS2</accession>
<dbReference type="AlphaFoldDB" id="A0A3R9PGS2"/>
<dbReference type="Proteomes" id="UP000277582">
    <property type="component" value="Unassembled WGS sequence"/>
</dbReference>